<evidence type="ECO:0000313" key="11">
    <source>
        <dbReference type="EMBL" id="TVY67249.1"/>
    </source>
</evidence>
<evidence type="ECO:0000313" key="20">
    <source>
        <dbReference type="Proteomes" id="UP000320707"/>
    </source>
</evidence>
<evidence type="ECO:0000313" key="6">
    <source>
        <dbReference type="EMBL" id="TVY63456.1"/>
    </source>
</evidence>
<dbReference type="EMBL" id="SRMI01000003">
    <property type="protein sequence ID" value="TVY74171.1"/>
    <property type="molecule type" value="Genomic_DNA"/>
</dbReference>
<evidence type="ECO:0000313" key="14">
    <source>
        <dbReference type="EMBL" id="TVY73650.1"/>
    </source>
</evidence>
<dbReference type="EMBL" id="SRMI01000009">
    <property type="protein sequence ID" value="TVY63975.1"/>
    <property type="molecule type" value="Genomic_DNA"/>
</dbReference>
<evidence type="ECO:0000313" key="13">
    <source>
        <dbReference type="EMBL" id="TVY69363.1"/>
    </source>
</evidence>
<evidence type="ECO:0000313" key="3">
    <source>
        <dbReference type="EMBL" id="TVY59807.1"/>
    </source>
</evidence>
<reference evidence="8 20" key="1">
    <citation type="journal article" date="2019" name="Microbiol. Resour. Announc.">
        <title>High-quality draft genome sequence of Fusarium oxysporum f. sp. cubense strain 160527, a causal agent of Panama disease.</title>
        <authorList>
            <person name="Asai S."/>
            <person name="Ayukawa Y."/>
            <person name="Gan P."/>
            <person name="Masuda S."/>
            <person name="Komatsu K."/>
            <person name="Shirasu K."/>
            <person name="Arie T."/>
        </authorList>
    </citation>
    <scope>NUCLEOTIDE SEQUENCE [LARGE SCALE GENOMIC DNA]</scope>
    <source>
        <strain evidence="8 20">160527</strain>
    </source>
</reference>
<name>A0A559KWP4_FUSOC</name>
<evidence type="ECO:0000313" key="15">
    <source>
        <dbReference type="EMBL" id="TVY74171.1"/>
    </source>
</evidence>
<evidence type="ECO:0000313" key="17">
    <source>
        <dbReference type="EMBL" id="TVY78846.1"/>
    </source>
</evidence>
<dbReference type="AlphaFoldDB" id="A0A559KWP4"/>
<dbReference type="EMBL" id="SRMI01000001">
    <property type="protein sequence ID" value="TVY78846.1"/>
    <property type="molecule type" value="Genomic_DNA"/>
</dbReference>
<dbReference type="EMBL" id="SRMI01000008">
    <property type="protein sequence ID" value="TVY64786.1"/>
    <property type="molecule type" value="Genomic_DNA"/>
</dbReference>
<dbReference type="EMBL" id="SRMI01000012">
    <property type="protein sequence ID" value="TVY60575.1"/>
    <property type="molecule type" value="Genomic_DNA"/>
</dbReference>
<dbReference type="EMBL" id="SRMI01000003">
    <property type="protein sequence ID" value="TVY73650.1"/>
    <property type="molecule type" value="Genomic_DNA"/>
</dbReference>
<keyword evidence="1" id="KW-0175">Coiled coil</keyword>
<feature type="region of interest" description="Disordered" evidence="2">
    <location>
        <begin position="1"/>
        <end position="44"/>
    </location>
</feature>
<evidence type="ECO:0000313" key="9">
    <source>
        <dbReference type="EMBL" id="TVY64786.1"/>
    </source>
</evidence>
<dbReference type="EMBL" id="SRMI01000006">
    <property type="protein sequence ID" value="TVY68139.1"/>
    <property type="molecule type" value="Genomic_DNA"/>
</dbReference>
<evidence type="ECO:0000313" key="12">
    <source>
        <dbReference type="EMBL" id="TVY68139.1"/>
    </source>
</evidence>
<feature type="compositionally biased region" description="Basic and acidic residues" evidence="2">
    <location>
        <begin position="33"/>
        <end position="44"/>
    </location>
</feature>
<evidence type="ECO:0008006" key="21">
    <source>
        <dbReference type="Google" id="ProtNLM"/>
    </source>
</evidence>
<dbReference type="EMBL" id="SRMI01000008">
    <property type="protein sequence ID" value="TVY64936.1"/>
    <property type="molecule type" value="Genomic_DNA"/>
</dbReference>
<gene>
    <name evidence="13" type="ORF">Focb16_v000045</name>
    <name evidence="12" type="ORF">Focb16_v002118</name>
    <name evidence="3" type="ORF">Focb16_v003251</name>
    <name evidence="5" type="ORF">Focb16_v004000</name>
    <name evidence="4" type="ORF">Focb16_v004050</name>
    <name evidence="14" type="ORF">Focb16_v004406</name>
    <name evidence="15" type="ORF">Focb16_v005344</name>
    <name evidence="16" type="ORF">Focb16_v007526</name>
    <name evidence="17" type="ORF">Focb16_v009772</name>
    <name evidence="19" type="ORF">Focb16_v009804</name>
    <name evidence="18" type="ORF">Focb16_v009808</name>
    <name evidence="11" type="ORF">Focb16_v011216</name>
    <name evidence="6" type="ORF">Focb16_v014270</name>
    <name evidence="7" type="ORF">Focb16_v015419</name>
    <name evidence="9" type="ORF">Focb16_v015445</name>
    <name evidence="10" type="ORF">Focb16_v015509</name>
    <name evidence="8" type="ORF">Focb16_v016501</name>
</gene>
<dbReference type="EMBL" id="SRMI01000005">
    <property type="protein sequence ID" value="TVY69363.1"/>
    <property type="molecule type" value="Genomic_DNA"/>
</dbReference>
<dbReference type="EMBL" id="SRMI01000009">
    <property type="protein sequence ID" value="TVY63456.1"/>
    <property type="molecule type" value="Genomic_DNA"/>
</dbReference>
<dbReference type="EMBL" id="SRMI01000007">
    <property type="protein sequence ID" value="TVY67249.1"/>
    <property type="molecule type" value="Genomic_DNA"/>
</dbReference>
<evidence type="ECO:0000313" key="5">
    <source>
        <dbReference type="EMBL" id="TVY60575.1"/>
    </source>
</evidence>
<protein>
    <recommendedName>
        <fullName evidence="21">Zn(2)-C6 fungal-type domain-containing protein</fullName>
    </recommendedName>
</protein>
<dbReference type="EMBL" id="SRMI01000012">
    <property type="protein sequence ID" value="TVY59807.1"/>
    <property type="molecule type" value="Genomic_DNA"/>
</dbReference>
<evidence type="ECO:0000313" key="18">
    <source>
        <dbReference type="EMBL" id="TVY79346.1"/>
    </source>
</evidence>
<evidence type="ECO:0000313" key="4">
    <source>
        <dbReference type="EMBL" id="TVY60046.1"/>
    </source>
</evidence>
<evidence type="ECO:0000313" key="8">
    <source>
        <dbReference type="EMBL" id="TVY64625.1"/>
    </source>
</evidence>
<comment type="caution">
    <text evidence="8">The sequence shown here is derived from an EMBL/GenBank/DDBJ whole genome shotgun (WGS) entry which is preliminary data.</text>
</comment>
<feature type="compositionally biased region" description="Basic residues" evidence="2">
    <location>
        <begin position="1"/>
        <end position="15"/>
    </location>
</feature>
<evidence type="ECO:0000313" key="16">
    <source>
        <dbReference type="EMBL" id="TVY77257.1"/>
    </source>
</evidence>
<dbReference type="EMBL" id="SRMI01000001">
    <property type="protein sequence ID" value="TVY79348.1"/>
    <property type="molecule type" value="Genomic_DNA"/>
</dbReference>
<evidence type="ECO:0000256" key="1">
    <source>
        <dbReference type="SAM" id="Coils"/>
    </source>
</evidence>
<dbReference type="EMBL" id="SRMI01000001">
    <property type="protein sequence ID" value="TVY79346.1"/>
    <property type="molecule type" value="Genomic_DNA"/>
</dbReference>
<dbReference type="EMBL" id="SRMI01000002">
    <property type="protein sequence ID" value="TVY77257.1"/>
    <property type="molecule type" value="Genomic_DNA"/>
</dbReference>
<evidence type="ECO:0000313" key="19">
    <source>
        <dbReference type="EMBL" id="TVY79348.1"/>
    </source>
</evidence>
<dbReference type="Proteomes" id="UP000320707">
    <property type="component" value="Unassembled WGS sequence"/>
</dbReference>
<proteinExistence type="predicted"/>
<feature type="coiled-coil region" evidence="1">
    <location>
        <begin position="97"/>
        <end position="156"/>
    </location>
</feature>
<dbReference type="EMBL" id="SRMI01000012">
    <property type="protein sequence ID" value="TVY60046.1"/>
    <property type="molecule type" value="Genomic_DNA"/>
</dbReference>
<accession>A0A559KWP4</accession>
<evidence type="ECO:0000313" key="7">
    <source>
        <dbReference type="EMBL" id="TVY63975.1"/>
    </source>
</evidence>
<evidence type="ECO:0000313" key="10">
    <source>
        <dbReference type="EMBL" id="TVY64936.1"/>
    </source>
</evidence>
<organism evidence="8 20">
    <name type="scientific">Fusarium oxysporum f. sp. cubense</name>
    <dbReference type="NCBI Taxonomy" id="61366"/>
    <lineage>
        <taxon>Eukaryota</taxon>
        <taxon>Fungi</taxon>
        <taxon>Dikarya</taxon>
        <taxon>Ascomycota</taxon>
        <taxon>Pezizomycotina</taxon>
        <taxon>Sordariomycetes</taxon>
        <taxon>Hypocreomycetidae</taxon>
        <taxon>Hypocreales</taxon>
        <taxon>Nectriaceae</taxon>
        <taxon>Fusarium</taxon>
        <taxon>Fusarium oxysporum species complex</taxon>
    </lineage>
</organism>
<evidence type="ECO:0000256" key="2">
    <source>
        <dbReference type="SAM" id="MobiDB-lite"/>
    </source>
</evidence>
<dbReference type="EMBL" id="SRMI01000008">
    <property type="protein sequence ID" value="TVY64625.1"/>
    <property type="molecule type" value="Genomic_DNA"/>
</dbReference>
<sequence length="230" mass="25744">MSGRVTKRSSKKSKKPIIPQEAIENLFDSGDEVSGRRDTTEDRASLHRFATKNSLPAAMPCTYCFKNKKECRFDDVEKSSRCLECVRRGRSCDGVRVASTLNRLVDQQEKLEAQEEEAGDKVLILHKELMELQSSLAEAVSRLQRIRKIKKRVKERGAELFERGMQELDKEDNILPALQSHEEWVVNDLQSLGVPNDIDWASLGLGDEFNDVGPLKSSGVGESSSGVVGH</sequence>